<comment type="subcellular location">
    <subcellularLocation>
        <location evidence="8">Cytoplasm</location>
    </subcellularLocation>
    <text evidence="8">Assembles at midcell at the inner surface of the cytoplasmic membrane.</text>
</comment>
<evidence type="ECO:0000256" key="10">
    <source>
        <dbReference type="RuleBase" id="RU000631"/>
    </source>
</evidence>
<dbReference type="GO" id="GO:0005737">
    <property type="term" value="C:cytoplasm"/>
    <property type="evidence" value="ECO:0007669"/>
    <property type="project" value="UniProtKB-SubCell"/>
</dbReference>
<dbReference type="GO" id="GO:0000917">
    <property type="term" value="P:division septum assembly"/>
    <property type="evidence" value="ECO:0007669"/>
    <property type="project" value="UniProtKB-KW"/>
</dbReference>
<dbReference type="InterPro" id="IPR024757">
    <property type="entry name" value="FtsZ_C"/>
</dbReference>
<keyword evidence="3 8" id="KW-0132">Cell division</keyword>
<dbReference type="InterPro" id="IPR000158">
    <property type="entry name" value="Cell_div_FtsZ"/>
</dbReference>
<evidence type="ECO:0000256" key="3">
    <source>
        <dbReference type="ARBA" id="ARBA00022618"/>
    </source>
</evidence>
<dbReference type="GO" id="GO:0051258">
    <property type="term" value="P:protein polymerization"/>
    <property type="evidence" value="ECO:0007669"/>
    <property type="project" value="UniProtKB-UniRule"/>
</dbReference>
<organism evidence="14 15">
    <name type="scientific">Lyticum sinuosum</name>
    <dbReference type="NCBI Taxonomy" id="1332059"/>
    <lineage>
        <taxon>Bacteria</taxon>
        <taxon>Pseudomonadati</taxon>
        <taxon>Pseudomonadota</taxon>
        <taxon>Alphaproteobacteria</taxon>
        <taxon>Rickettsiales</taxon>
        <taxon>Lyticum</taxon>
    </lineage>
</organism>
<dbReference type="PROSITE" id="PS51257">
    <property type="entry name" value="PROKAR_LIPOPROTEIN"/>
    <property type="match status" value="1"/>
</dbReference>
<dbReference type="InterPro" id="IPR036525">
    <property type="entry name" value="Tubulin/FtsZ_GTPase_sf"/>
</dbReference>
<proteinExistence type="inferred from homology"/>
<dbReference type="EMBL" id="JARGYU010000002">
    <property type="protein sequence ID" value="MDZ5761228.1"/>
    <property type="molecule type" value="Genomic_DNA"/>
</dbReference>
<evidence type="ECO:0000256" key="1">
    <source>
        <dbReference type="ARBA" id="ARBA00009690"/>
    </source>
</evidence>
<feature type="binding site" evidence="8">
    <location>
        <position position="157"/>
    </location>
    <ligand>
        <name>GTP</name>
        <dbReference type="ChEBI" id="CHEBI:37565"/>
    </ligand>
</feature>
<dbReference type="InterPro" id="IPR037103">
    <property type="entry name" value="Tubulin/FtsZ-like_C"/>
</dbReference>
<dbReference type="InterPro" id="IPR008280">
    <property type="entry name" value="Tub_FtsZ_C"/>
</dbReference>
<keyword evidence="15" id="KW-1185">Reference proteome</keyword>
<feature type="binding site" evidence="8">
    <location>
        <position position="161"/>
    </location>
    <ligand>
        <name>GTP</name>
        <dbReference type="ChEBI" id="CHEBI:37565"/>
    </ligand>
</feature>
<dbReference type="SUPFAM" id="SSF52490">
    <property type="entry name" value="Tubulin nucleotide-binding domain-like"/>
    <property type="match status" value="1"/>
</dbReference>
<keyword evidence="4 8" id="KW-0547">Nucleotide-binding</keyword>
<feature type="region of interest" description="Disordered" evidence="11">
    <location>
        <begin position="340"/>
        <end position="374"/>
    </location>
</feature>
<dbReference type="SUPFAM" id="SSF55307">
    <property type="entry name" value="Tubulin C-terminal domain-like"/>
    <property type="match status" value="1"/>
</dbReference>
<dbReference type="InterPro" id="IPR020805">
    <property type="entry name" value="Cell_div_FtsZ_CS"/>
</dbReference>
<evidence type="ECO:0000313" key="14">
    <source>
        <dbReference type="EMBL" id="MDZ5761228.1"/>
    </source>
</evidence>
<dbReference type="Pfam" id="PF00091">
    <property type="entry name" value="Tubulin"/>
    <property type="match status" value="1"/>
</dbReference>
<dbReference type="GO" id="GO:0005525">
    <property type="term" value="F:GTP binding"/>
    <property type="evidence" value="ECO:0007669"/>
    <property type="project" value="UniProtKB-UniRule"/>
</dbReference>
<dbReference type="RefSeq" id="WP_322498657.1">
    <property type="nucleotide sequence ID" value="NZ_JARGYU010000002.1"/>
</dbReference>
<sequence length="502" mass="55533">MNENNIKRDTAASSRSPKIMVAGIGGAGCNTINNMINELSSSNVYNNDIQNVDRDLIFVAMNTDFQALKHSLSEIKLSLGVGSTKGLGAGSNPEVGRTAAEESIEEISRLFDGVDMLFIAAGMGGGTGTGAAPIIAQVAKEMGILTVGVVTKPFKFEGIRRMLIAEAGLSEMERHVDTLIVIPNQNLFRTAGKDTTFEKAFKMVDGVLHTGILAIIDLIRVPGIINLDFADIESIMRRMGRAMMGTGEAEGENRAHIAAEIAISNPLLENSTIKGARGILVSISGGDDMTLFEVDEAANRIREEVDHNANIIFGSAFNPELKGKIKVSVVATGIDQLSENHESKTTNDINDDNNDNNFRETTNNDYNNKKSYINDDSYQNQQNKLNIDNKNISPSQEHSSHYRNYLDDQNENYNEKLNTKNDNLNKVSVPLFDHYTMNTSNQYKNVVSDQSEKDNMKKNSLIHRFGRIISSERNKLDEEDYDDENNKNNDLNIPTFIRKKNK</sequence>
<dbReference type="HAMAP" id="MF_00909">
    <property type="entry name" value="FtsZ"/>
    <property type="match status" value="1"/>
</dbReference>
<dbReference type="Gene3D" id="3.40.50.1440">
    <property type="entry name" value="Tubulin/FtsZ, GTPase domain"/>
    <property type="match status" value="1"/>
</dbReference>
<evidence type="ECO:0000256" key="6">
    <source>
        <dbReference type="ARBA" id="ARBA00023210"/>
    </source>
</evidence>
<dbReference type="FunFam" id="3.30.1330.20:FF:000011">
    <property type="entry name" value="Cell division protein FtsZ"/>
    <property type="match status" value="1"/>
</dbReference>
<evidence type="ECO:0000259" key="13">
    <source>
        <dbReference type="SMART" id="SM00865"/>
    </source>
</evidence>
<dbReference type="CDD" id="cd02201">
    <property type="entry name" value="FtsZ_type1"/>
    <property type="match status" value="1"/>
</dbReference>
<dbReference type="InterPro" id="IPR018316">
    <property type="entry name" value="Tubulin/FtsZ_2-layer-sand-dom"/>
</dbReference>
<dbReference type="GO" id="GO:0032153">
    <property type="term" value="C:cell division site"/>
    <property type="evidence" value="ECO:0007669"/>
    <property type="project" value="UniProtKB-UniRule"/>
</dbReference>
<dbReference type="PANTHER" id="PTHR30314">
    <property type="entry name" value="CELL DIVISION PROTEIN FTSZ-RELATED"/>
    <property type="match status" value="1"/>
</dbReference>
<evidence type="ECO:0000256" key="8">
    <source>
        <dbReference type="HAMAP-Rule" id="MF_00909"/>
    </source>
</evidence>
<dbReference type="AlphaFoldDB" id="A0AAE4VKR9"/>
<dbReference type="SMART" id="SM00864">
    <property type="entry name" value="Tubulin"/>
    <property type="match status" value="1"/>
</dbReference>
<keyword evidence="2 8" id="KW-0963">Cytoplasm</keyword>
<evidence type="ECO:0000256" key="7">
    <source>
        <dbReference type="ARBA" id="ARBA00023306"/>
    </source>
</evidence>
<dbReference type="Proteomes" id="UP001289135">
    <property type="component" value="Unassembled WGS sequence"/>
</dbReference>
<feature type="binding site" evidence="8">
    <location>
        <begin position="26"/>
        <end position="30"/>
    </location>
    <ligand>
        <name>GTP</name>
        <dbReference type="ChEBI" id="CHEBI:37565"/>
    </ligand>
</feature>
<feature type="domain" description="Tubulin/FtsZ GTPase" evidence="12">
    <location>
        <begin position="18"/>
        <end position="223"/>
    </location>
</feature>
<dbReference type="PROSITE" id="PS01135">
    <property type="entry name" value="FTSZ_2"/>
    <property type="match status" value="1"/>
</dbReference>
<dbReference type="InterPro" id="IPR003008">
    <property type="entry name" value="Tubulin_FtsZ_GTPase"/>
</dbReference>
<evidence type="ECO:0000256" key="2">
    <source>
        <dbReference type="ARBA" id="ARBA00022490"/>
    </source>
</evidence>
<reference evidence="14" key="1">
    <citation type="submission" date="2023-02" db="EMBL/GenBank/DDBJ databases">
        <title>Host association and intracellularity evolved multiple times independently in the Rickettsiales.</title>
        <authorList>
            <person name="Castelli M."/>
            <person name="Nardi T."/>
            <person name="Gammuto L."/>
            <person name="Bellinzona G."/>
            <person name="Sabaneyeva E."/>
            <person name="Potekhin A."/>
            <person name="Serra V."/>
            <person name="Petroni G."/>
            <person name="Sassera D."/>
        </authorList>
    </citation>
    <scope>NUCLEOTIDE SEQUENCE</scope>
    <source>
        <strain evidence="14">USBL-36I1</strain>
    </source>
</reference>
<dbReference type="PANTHER" id="PTHR30314:SF3">
    <property type="entry name" value="MITOCHONDRIAL DIVISION PROTEIN FSZA"/>
    <property type="match status" value="1"/>
</dbReference>
<keyword evidence="5 8" id="KW-0342">GTP-binding</keyword>
<accession>A0AAE4VKR9</accession>
<dbReference type="SMART" id="SM00865">
    <property type="entry name" value="Tubulin_C"/>
    <property type="match status" value="1"/>
</dbReference>
<name>A0AAE4VKR9_9RICK</name>
<comment type="subunit">
    <text evidence="8">Homodimer. Polymerizes to form a dynamic ring structure in a strictly GTP-dependent manner. Interacts directly with several other division proteins.</text>
</comment>
<feature type="binding site" evidence="8">
    <location>
        <begin position="126"/>
        <end position="128"/>
    </location>
    <ligand>
        <name>GTP</name>
        <dbReference type="ChEBI" id="CHEBI:37565"/>
    </ligand>
</feature>
<evidence type="ECO:0000259" key="12">
    <source>
        <dbReference type="SMART" id="SM00864"/>
    </source>
</evidence>
<comment type="function">
    <text evidence="8 10">Essential cell division protein that forms a contractile ring structure (Z ring) at the future cell division site. The regulation of the ring assembly controls the timing and the location of cell division. One of the functions of the FtsZ ring is to recruit other cell division proteins to the septum to produce a new cell wall between the dividing cells. Binds GTP and shows GTPase activity.</text>
</comment>
<dbReference type="PROSITE" id="PS01134">
    <property type="entry name" value="FTSZ_1"/>
    <property type="match status" value="1"/>
</dbReference>
<comment type="caution">
    <text evidence="14">The sequence shown here is derived from an EMBL/GenBank/DDBJ whole genome shotgun (WGS) entry which is preliminary data.</text>
</comment>
<dbReference type="GO" id="GO:0003924">
    <property type="term" value="F:GTPase activity"/>
    <property type="evidence" value="ECO:0007669"/>
    <property type="project" value="UniProtKB-UniRule"/>
</dbReference>
<dbReference type="Pfam" id="PF12327">
    <property type="entry name" value="FtsZ_C"/>
    <property type="match status" value="1"/>
</dbReference>
<feature type="domain" description="Tubulin/FtsZ 2-layer sandwich" evidence="13">
    <location>
        <begin position="225"/>
        <end position="343"/>
    </location>
</feature>
<dbReference type="InterPro" id="IPR045061">
    <property type="entry name" value="FtsZ/CetZ"/>
</dbReference>
<evidence type="ECO:0000256" key="9">
    <source>
        <dbReference type="NCBIfam" id="TIGR00065"/>
    </source>
</evidence>
<evidence type="ECO:0000256" key="4">
    <source>
        <dbReference type="ARBA" id="ARBA00022741"/>
    </source>
</evidence>
<dbReference type="FunFam" id="3.40.50.1440:FF:000001">
    <property type="entry name" value="Cell division protein FtsZ"/>
    <property type="match status" value="1"/>
</dbReference>
<comment type="similarity">
    <text evidence="1 8 10">Belongs to the FtsZ family.</text>
</comment>
<feature type="compositionally biased region" description="Low complexity" evidence="11">
    <location>
        <begin position="355"/>
        <end position="365"/>
    </location>
</feature>
<evidence type="ECO:0000313" key="15">
    <source>
        <dbReference type="Proteomes" id="UP001289135"/>
    </source>
</evidence>
<protein>
    <recommendedName>
        <fullName evidence="8 9">Cell division protein FtsZ</fullName>
    </recommendedName>
</protein>
<dbReference type="Gene3D" id="3.30.1330.20">
    <property type="entry name" value="Tubulin/FtsZ, C-terminal domain"/>
    <property type="match status" value="1"/>
</dbReference>
<gene>
    <name evidence="8" type="primary">ftsZ</name>
    <name evidence="14" type="ORF">Lyticum_00396</name>
</gene>
<dbReference type="NCBIfam" id="TIGR00065">
    <property type="entry name" value="ftsZ"/>
    <property type="match status" value="1"/>
</dbReference>
<keyword evidence="6 8" id="KW-0717">Septation</keyword>
<dbReference type="PRINTS" id="PR00423">
    <property type="entry name" value="CELLDVISFTSZ"/>
</dbReference>
<keyword evidence="7 8" id="KW-0131">Cell cycle</keyword>
<dbReference type="GO" id="GO:0043093">
    <property type="term" value="P:FtsZ-dependent cytokinesis"/>
    <property type="evidence" value="ECO:0007669"/>
    <property type="project" value="UniProtKB-UniRule"/>
</dbReference>
<evidence type="ECO:0000256" key="11">
    <source>
        <dbReference type="SAM" id="MobiDB-lite"/>
    </source>
</evidence>
<feature type="binding site" evidence="8">
    <location>
        <position position="205"/>
    </location>
    <ligand>
        <name>GTP</name>
        <dbReference type="ChEBI" id="CHEBI:37565"/>
    </ligand>
</feature>
<evidence type="ECO:0000256" key="5">
    <source>
        <dbReference type="ARBA" id="ARBA00023134"/>
    </source>
</evidence>